<dbReference type="KEGG" id="more:E1B28_012869"/>
<dbReference type="AlphaFoldDB" id="A0A9P7UPE7"/>
<evidence type="ECO:0000313" key="2">
    <source>
        <dbReference type="Proteomes" id="UP001049176"/>
    </source>
</evidence>
<keyword evidence="2" id="KW-1185">Reference proteome</keyword>
<gene>
    <name evidence="1" type="ORF">E1B28_012869</name>
</gene>
<accession>A0A9P7UPE7</accession>
<proteinExistence type="predicted"/>
<reference evidence="1" key="1">
    <citation type="journal article" date="2021" name="Genome Biol. Evol.">
        <title>The assembled and annotated genome of the fairy-ring fungus Marasmius oreades.</title>
        <authorList>
            <person name="Hiltunen M."/>
            <person name="Ament-Velasquez S.L."/>
            <person name="Johannesson H."/>
        </authorList>
    </citation>
    <scope>NUCLEOTIDE SEQUENCE</scope>
    <source>
        <strain evidence="1">03SP1</strain>
    </source>
</reference>
<protein>
    <submittedName>
        <fullName evidence="1">Uncharacterized protein</fullName>
    </submittedName>
</protein>
<dbReference type="EMBL" id="CM032188">
    <property type="protein sequence ID" value="KAG7088925.1"/>
    <property type="molecule type" value="Genomic_DNA"/>
</dbReference>
<sequence>MPQQREPIVDAKVKFDLSLEHENGNVYTMDDDCTWVAKLTLEIANENKQRKAAEGVEVTVGDKKGSLETLDDLKEK</sequence>
<name>A0A9P7UPE7_9AGAR</name>
<dbReference type="RefSeq" id="XP_043005396.1">
    <property type="nucleotide sequence ID" value="XM_043158026.1"/>
</dbReference>
<dbReference type="GeneID" id="66081944"/>
<dbReference type="Proteomes" id="UP001049176">
    <property type="component" value="Chromosome 8"/>
</dbReference>
<organism evidence="1 2">
    <name type="scientific">Marasmius oreades</name>
    <name type="common">fairy-ring Marasmius</name>
    <dbReference type="NCBI Taxonomy" id="181124"/>
    <lineage>
        <taxon>Eukaryota</taxon>
        <taxon>Fungi</taxon>
        <taxon>Dikarya</taxon>
        <taxon>Basidiomycota</taxon>
        <taxon>Agaricomycotina</taxon>
        <taxon>Agaricomycetes</taxon>
        <taxon>Agaricomycetidae</taxon>
        <taxon>Agaricales</taxon>
        <taxon>Marasmiineae</taxon>
        <taxon>Marasmiaceae</taxon>
        <taxon>Marasmius</taxon>
    </lineage>
</organism>
<comment type="caution">
    <text evidence="1">The sequence shown here is derived from an EMBL/GenBank/DDBJ whole genome shotgun (WGS) entry which is preliminary data.</text>
</comment>
<evidence type="ECO:0000313" key="1">
    <source>
        <dbReference type="EMBL" id="KAG7088925.1"/>
    </source>
</evidence>